<proteinExistence type="predicted"/>
<name>A0A915A8W4_PARUN</name>
<organism evidence="1 2">
    <name type="scientific">Parascaris univalens</name>
    <name type="common">Nematode worm</name>
    <dbReference type="NCBI Taxonomy" id="6257"/>
    <lineage>
        <taxon>Eukaryota</taxon>
        <taxon>Metazoa</taxon>
        <taxon>Ecdysozoa</taxon>
        <taxon>Nematoda</taxon>
        <taxon>Chromadorea</taxon>
        <taxon>Rhabditida</taxon>
        <taxon>Spirurina</taxon>
        <taxon>Ascaridomorpha</taxon>
        <taxon>Ascaridoidea</taxon>
        <taxon>Ascarididae</taxon>
        <taxon>Parascaris</taxon>
    </lineage>
</organism>
<protein>
    <submittedName>
        <fullName evidence="2">Uncharacterized protein</fullName>
    </submittedName>
</protein>
<accession>A0A915A8W4</accession>
<keyword evidence="1" id="KW-1185">Reference proteome</keyword>
<evidence type="ECO:0000313" key="2">
    <source>
        <dbReference type="WBParaSite" id="PgR002_g143_t01"/>
    </source>
</evidence>
<dbReference type="AlphaFoldDB" id="A0A915A8W4"/>
<dbReference type="WBParaSite" id="PgR002_g143_t01">
    <property type="protein sequence ID" value="PgR002_g143_t01"/>
    <property type="gene ID" value="PgR002_g143"/>
</dbReference>
<reference evidence="2" key="1">
    <citation type="submission" date="2022-11" db="UniProtKB">
        <authorList>
            <consortium name="WormBaseParasite"/>
        </authorList>
    </citation>
    <scope>IDENTIFICATION</scope>
</reference>
<dbReference type="Proteomes" id="UP000887569">
    <property type="component" value="Unplaced"/>
</dbReference>
<sequence length="129" mass="14108">MTGILVCECRNFAFEEGPNRSVLLPAENDCPCPRLLAQSRKDGTSRSVVGTPRYVRGDAENDCPCPRLLAQSRKDGRSRSVLKAPHCVRDEAGCLYVAKSGHRLVNFTAPQISVAVNGTIFNYSVGKLR</sequence>
<evidence type="ECO:0000313" key="1">
    <source>
        <dbReference type="Proteomes" id="UP000887569"/>
    </source>
</evidence>